<dbReference type="AlphaFoldDB" id="A0A316L4X1"/>
<evidence type="ECO:0000313" key="2">
    <source>
        <dbReference type="EMBL" id="PWL39313.1"/>
    </source>
</evidence>
<dbReference type="RefSeq" id="WP_109659083.1">
    <property type="nucleotide sequence ID" value="NZ_QGEG01000001.1"/>
</dbReference>
<keyword evidence="1" id="KW-1133">Transmembrane helix</keyword>
<keyword evidence="3" id="KW-1185">Reference proteome</keyword>
<accession>A0A316L4X1</accession>
<feature type="transmembrane region" description="Helical" evidence="1">
    <location>
        <begin position="64"/>
        <end position="86"/>
    </location>
</feature>
<organism evidence="2 3">
    <name type="scientific">Flagellimonas aquimarina</name>
    <dbReference type="NCBI Taxonomy" id="2201895"/>
    <lineage>
        <taxon>Bacteria</taxon>
        <taxon>Pseudomonadati</taxon>
        <taxon>Bacteroidota</taxon>
        <taxon>Flavobacteriia</taxon>
        <taxon>Flavobacteriales</taxon>
        <taxon>Flavobacteriaceae</taxon>
        <taxon>Flagellimonas</taxon>
    </lineage>
</organism>
<evidence type="ECO:0000256" key="1">
    <source>
        <dbReference type="SAM" id="Phobius"/>
    </source>
</evidence>
<proteinExistence type="predicted"/>
<dbReference type="OrthoDB" id="1452051at2"/>
<keyword evidence="1" id="KW-0812">Transmembrane</keyword>
<feature type="transmembrane region" description="Helical" evidence="1">
    <location>
        <begin position="27"/>
        <end position="44"/>
    </location>
</feature>
<name>A0A316L4X1_9FLAO</name>
<sequence length="96" mass="11259">MKQSNQLLKKNTGLEPRKKVRNTAPRMVPWKQALVTVIGVYPLLLSYEWLAKQILPVQHLDRRITLLIIVFMIATTMVFLVMPFVVKILGRWLFKK</sequence>
<reference evidence="2 3" key="1">
    <citation type="submission" date="2018-05" db="EMBL/GenBank/DDBJ databases">
        <title>Complete genome sequence of Flagellimonas aquimarina ECD12 isolated from seaweed Ecklonia cava.</title>
        <authorList>
            <person name="Choi S."/>
            <person name="Seong C."/>
        </authorList>
    </citation>
    <scope>NUCLEOTIDE SEQUENCE [LARGE SCALE GENOMIC DNA]</scope>
    <source>
        <strain evidence="2 3">ECD12</strain>
    </source>
</reference>
<protein>
    <submittedName>
        <fullName evidence="2">Uncharacterized protein</fullName>
    </submittedName>
</protein>
<comment type="caution">
    <text evidence="2">The sequence shown here is derived from an EMBL/GenBank/DDBJ whole genome shotgun (WGS) entry which is preliminary data.</text>
</comment>
<dbReference type="EMBL" id="QGEG01000001">
    <property type="protein sequence ID" value="PWL39313.1"/>
    <property type="molecule type" value="Genomic_DNA"/>
</dbReference>
<keyword evidence="1" id="KW-0472">Membrane</keyword>
<dbReference type="Proteomes" id="UP000245762">
    <property type="component" value="Unassembled WGS sequence"/>
</dbReference>
<evidence type="ECO:0000313" key="3">
    <source>
        <dbReference type="Proteomes" id="UP000245762"/>
    </source>
</evidence>
<gene>
    <name evidence="2" type="ORF">DKG77_00275</name>
</gene>